<dbReference type="EMBL" id="ODYU01004743">
    <property type="protein sequence ID" value="SOQ44943.1"/>
    <property type="molecule type" value="Genomic_DNA"/>
</dbReference>
<organism evidence="1">
    <name type="scientific">Spodoptera frugiperda</name>
    <name type="common">Fall armyworm</name>
    <dbReference type="NCBI Taxonomy" id="7108"/>
    <lineage>
        <taxon>Eukaryota</taxon>
        <taxon>Metazoa</taxon>
        <taxon>Ecdysozoa</taxon>
        <taxon>Arthropoda</taxon>
        <taxon>Hexapoda</taxon>
        <taxon>Insecta</taxon>
        <taxon>Pterygota</taxon>
        <taxon>Neoptera</taxon>
        <taxon>Endopterygota</taxon>
        <taxon>Lepidoptera</taxon>
        <taxon>Glossata</taxon>
        <taxon>Ditrysia</taxon>
        <taxon>Noctuoidea</taxon>
        <taxon>Noctuidae</taxon>
        <taxon>Amphipyrinae</taxon>
        <taxon>Spodoptera</taxon>
    </lineage>
</organism>
<sequence>MKPPEHRIEARPRDMNVCLGFRNELNQKIILLEEKKKKTKVSLSKFNAGDKMSEEKEIAHLEEPRKQEEVETLKGLTIK</sequence>
<reference evidence="1" key="1">
    <citation type="submission" date="2016-07" db="EMBL/GenBank/DDBJ databases">
        <authorList>
            <person name="Bretaudeau A."/>
        </authorList>
    </citation>
    <scope>NUCLEOTIDE SEQUENCE</scope>
    <source>
        <strain evidence="1">Rice</strain>
        <tissue evidence="1">Whole body</tissue>
    </source>
</reference>
<protein>
    <submittedName>
        <fullName evidence="1">SFRICE_004036</fullName>
    </submittedName>
</protein>
<dbReference type="AlphaFoldDB" id="A0A2H1VVV7"/>
<accession>A0A2H1VVV7</accession>
<evidence type="ECO:0000313" key="1">
    <source>
        <dbReference type="EMBL" id="SOQ44943.1"/>
    </source>
</evidence>
<gene>
    <name evidence="1" type="ORF">SFRICE_004036</name>
</gene>
<proteinExistence type="predicted"/>
<name>A0A2H1VVV7_SPOFR</name>